<reference evidence="3 4" key="1">
    <citation type="submission" date="2010-12" db="EMBL/GenBank/DDBJ databases">
        <authorList>
            <person name="Muzny D."/>
            <person name="Qin X."/>
            <person name="Deng J."/>
            <person name="Jiang H."/>
            <person name="Liu Y."/>
            <person name="Qu J."/>
            <person name="Song X.-Z."/>
            <person name="Zhang L."/>
            <person name="Thornton R."/>
            <person name="Coyle M."/>
            <person name="Francisco L."/>
            <person name="Jackson L."/>
            <person name="Javaid M."/>
            <person name="Korchina V."/>
            <person name="Kovar C."/>
            <person name="Mata R."/>
            <person name="Mathew T."/>
            <person name="Ngo R."/>
            <person name="Nguyen L."/>
            <person name="Nguyen N."/>
            <person name="Okwuonu G."/>
            <person name="Ongeri F."/>
            <person name="Pham C."/>
            <person name="Simmons D."/>
            <person name="Wilczek-Boney K."/>
            <person name="Hale W."/>
            <person name="Jakkamsetti A."/>
            <person name="Pham P."/>
            <person name="Ruth R."/>
            <person name="San Lucas F."/>
            <person name="Warren J."/>
            <person name="Zhang J."/>
            <person name="Zhao Z."/>
            <person name="Zhou C."/>
            <person name="Zhu D."/>
            <person name="Lee S."/>
            <person name="Bess C."/>
            <person name="Blankenburg K."/>
            <person name="Forbes L."/>
            <person name="Fu Q."/>
            <person name="Gubbala S."/>
            <person name="Hirani K."/>
            <person name="Jayaseelan J.C."/>
            <person name="Lara F."/>
            <person name="Munidasa M."/>
            <person name="Palculict T."/>
            <person name="Patil S."/>
            <person name="Pu L.-L."/>
            <person name="Saada N."/>
            <person name="Tang L."/>
            <person name="Weissenberger G."/>
            <person name="Zhu Y."/>
            <person name="Hemphill L."/>
            <person name="Shang Y."/>
            <person name="Youmans B."/>
            <person name="Ayvaz T."/>
            <person name="Ross M."/>
            <person name="Santibanez J."/>
            <person name="Aqrawi P."/>
            <person name="Gross S."/>
            <person name="Joshi V."/>
            <person name="Fowler G."/>
            <person name="Nazareth L."/>
            <person name="Reid J."/>
            <person name="Worley K."/>
            <person name="Petrosino J."/>
            <person name="Highlander S."/>
            <person name="Gibbs R."/>
        </authorList>
    </citation>
    <scope>NUCLEOTIDE SEQUENCE [LARGE SCALE GENOMIC DNA]</scope>
    <source>
        <strain evidence="3 4">ATCC 51599</strain>
    </source>
</reference>
<dbReference type="Proteomes" id="UP000011021">
    <property type="component" value="Unassembled WGS sequence"/>
</dbReference>
<organism evidence="3 4">
    <name type="scientific">Lautropia mirabilis ATCC 51599</name>
    <dbReference type="NCBI Taxonomy" id="887898"/>
    <lineage>
        <taxon>Bacteria</taxon>
        <taxon>Pseudomonadati</taxon>
        <taxon>Pseudomonadota</taxon>
        <taxon>Betaproteobacteria</taxon>
        <taxon>Burkholderiales</taxon>
        <taxon>Burkholderiaceae</taxon>
        <taxon>Lautropia</taxon>
    </lineage>
</organism>
<dbReference type="EMBL" id="AEQP01000001">
    <property type="protein sequence ID" value="EFV95904.1"/>
    <property type="molecule type" value="Genomic_DNA"/>
</dbReference>
<feature type="region of interest" description="Disordered" evidence="1">
    <location>
        <begin position="1"/>
        <end position="21"/>
    </location>
</feature>
<sequence length="70" mass="7633">MSEHANHATGHGHATPAHSDATLSPATQAINVRLRPLPGLIFASRWLQLPLYLGLIVAQAVYVQHFLLEL</sequence>
<keyword evidence="4" id="KW-1185">Reference proteome</keyword>
<evidence type="ECO:0000256" key="2">
    <source>
        <dbReference type="SAM" id="Phobius"/>
    </source>
</evidence>
<evidence type="ECO:0000256" key="1">
    <source>
        <dbReference type="SAM" id="MobiDB-lite"/>
    </source>
</evidence>
<dbReference type="eggNOG" id="COG2862">
    <property type="taxonomic scope" value="Bacteria"/>
</dbReference>
<feature type="compositionally biased region" description="Low complexity" evidence="1">
    <location>
        <begin position="7"/>
        <end position="18"/>
    </location>
</feature>
<dbReference type="HOGENOM" id="CLU_2752866_0_0_4"/>
<accession>E7RUC1</accession>
<feature type="transmembrane region" description="Helical" evidence="2">
    <location>
        <begin position="49"/>
        <end position="68"/>
    </location>
</feature>
<proteinExistence type="predicted"/>
<protein>
    <submittedName>
        <fullName evidence="3">Uncharacterized protein</fullName>
    </submittedName>
</protein>
<dbReference type="STRING" id="887898.HMPREF0551_0087"/>
<evidence type="ECO:0000313" key="4">
    <source>
        <dbReference type="Proteomes" id="UP000011021"/>
    </source>
</evidence>
<gene>
    <name evidence="3" type="ORF">HMPREF0551_0087</name>
</gene>
<evidence type="ECO:0000313" key="3">
    <source>
        <dbReference type="EMBL" id="EFV95904.1"/>
    </source>
</evidence>
<comment type="caution">
    <text evidence="3">The sequence shown here is derived from an EMBL/GenBank/DDBJ whole genome shotgun (WGS) entry which is preliminary data.</text>
</comment>
<keyword evidence="2" id="KW-0812">Transmembrane</keyword>
<keyword evidence="2" id="KW-0472">Membrane</keyword>
<name>E7RUC1_9BURK</name>
<dbReference type="AlphaFoldDB" id="E7RUC1"/>
<keyword evidence="2" id="KW-1133">Transmembrane helix</keyword>